<proteinExistence type="predicted"/>
<reference evidence="2" key="1">
    <citation type="journal article" date="2020" name="MBio">
        <title>Horizontal gene transfer to a defensive symbiont with a reduced genome amongst a multipartite beetle microbiome.</title>
        <authorList>
            <person name="Waterworth S.C."/>
            <person name="Florez L.V."/>
            <person name="Rees E.R."/>
            <person name="Hertweck C."/>
            <person name="Kaltenpoth M."/>
            <person name="Kwan J.C."/>
        </authorList>
    </citation>
    <scope>NUCLEOTIDE SEQUENCE [LARGE SCALE GENOMIC DNA]</scope>
</reference>
<evidence type="ECO:0000313" key="1">
    <source>
        <dbReference type="EMBL" id="KAF1020485.1"/>
    </source>
</evidence>
<dbReference type="RefSeq" id="WP_200150239.1">
    <property type="nucleotide sequence ID" value="NZ_CP066119.1"/>
</dbReference>
<name>A0A833PC96_ACIBZ</name>
<gene>
    <name evidence="1" type="ORF">GAK29_03623</name>
</gene>
<organism evidence="1 2">
    <name type="scientific">Acinetobacter bereziniae</name>
    <name type="common">Acinetobacter genomosp. 10</name>
    <dbReference type="NCBI Taxonomy" id="106648"/>
    <lineage>
        <taxon>Bacteria</taxon>
        <taxon>Pseudomonadati</taxon>
        <taxon>Pseudomonadota</taxon>
        <taxon>Gammaproteobacteria</taxon>
        <taxon>Moraxellales</taxon>
        <taxon>Moraxellaceae</taxon>
        <taxon>Acinetobacter</taxon>
    </lineage>
</organism>
<dbReference type="AlphaFoldDB" id="A0A833PC96"/>
<accession>A0A833PC96</accession>
<evidence type="ECO:0008006" key="3">
    <source>
        <dbReference type="Google" id="ProtNLM"/>
    </source>
</evidence>
<comment type="caution">
    <text evidence="1">The sequence shown here is derived from an EMBL/GenBank/DDBJ whole genome shotgun (WGS) entry which is preliminary data.</text>
</comment>
<dbReference type="EMBL" id="WNDP01000121">
    <property type="protein sequence ID" value="KAF1020485.1"/>
    <property type="molecule type" value="Genomic_DNA"/>
</dbReference>
<evidence type="ECO:0000313" key="2">
    <source>
        <dbReference type="Proteomes" id="UP000490535"/>
    </source>
</evidence>
<dbReference type="Proteomes" id="UP000490535">
    <property type="component" value="Unassembled WGS sequence"/>
</dbReference>
<sequence>MENRWHSDQENNMRPDVKADPCPWCGSESIVVDSKIINFEVCGEKQTQWSAQASCHECGASSPSSDIGPWSHPLEDEYNQLDWENEREVVNFAVKVWNCRT</sequence>
<protein>
    <recommendedName>
        <fullName evidence="3">Restriction alleviation protein, Lar family</fullName>
    </recommendedName>
</protein>
<dbReference type="GeneID" id="69461694"/>